<keyword evidence="7" id="KW-0961">Cell wall biogenesis/degradation</keyword>
<dbReference type="GO" id="GO:0042546">
    <property type="term" value="P:cell wall biogenesis"/>
    <property type="evidence" value="ECO:0007669"/>
    <property type="project" value="InterPro"/>
</dbReference>
<dbReference type="SUPFAM" id="SSF49899">
    <property type="entry name" value="Concanavalin A-like lectins/glucanases"/>
    <property type="match status" value="1"/>
</dbReference>
<dbReference type="Proteomes" id="UP000652761">
    <property type="component" value="Unassembled WGS sequence"/>
</dbReference>
<dbReference type="CDD" id="cd02176">
    <property type="entry name" value="GH16_XET"/>
    <property type="match status" value="1"/>
</dbReference>
<keyword evidence="10" id="KW-1185">Reference proteome</keyword>
<dbReference type="OrthoDB" id="4781at2759"/>
<comment type="function">
    <text evidence="7">Catalyzes xyloglucan endohydrolysis (XEH) and/or endotransglycosylation (XET). Cleaves and religates xyloglucan polymers, an essential constituent of the primary cell wall, and thereby participates in cell wall construction of growing tissues.</text>
</comment>
<evidence type="ECO:0000256" key="1">
    <source>
        <dbReference type="ARBA" id="ARBA00022679"/>
    </source>
</evidence>
<dbReference type="Pfam" id="PF06955">
    <property type="entry name" value="XET_C"/>
    <property type="match status" value="1"/>
</dbReference>
<dbReference type="PROSITE" id="PS51762">
    <property type="entry name" value="GH16_2"/>
    <property type="match status" value="1"/>
</dbReference>
<evidence type="ECO:0000313" key="9">
    <source>
        <dbReference type="EMBL" id="MQL97726.1"/>
    </source>
</evidence>
<dbReference type="GO" id="GO:0010411">
    <property type="term" value="P:xyloglucan metabolic process"/>
    <property type="evidence" value="ECO:0007669"/>
    <property type="project" value="InterPro"/>
</dbReference>
<keyword evidence="7" id="KW-0134">Cell wall</keyword>
<evidence type="ECO:0000256" key="7">
    <source>
        <dbReference type="RuleBase" id="RU361120"/>
    </source>
</evidence>
<evidence type="ECO:0000256" key="6">
    <source>
        <dbReference type="PIRSR" id="PIRSR005604-2"/>
    </source>
</evidence>
<dbReference type="GO" id="GO:0048046">
    <property type="term" value="C:apoplast"/>
    <property type="evidence" value="ECO:0007669"/>
    <property type="project" value="UniProtKB-SubCell"/>
</dbReference>
<keyword evidence="7" id="KW-0964">Secreted</keyword>
<evidence type="ECO:0000256" key="2">
    <source>
        <dbReference type="ARBA" id="ARBA00022801"/>
    </source>
</evidence>
<name>A0A843VRV8_COLES</name>
<dbReference type="InterPro" id="IPR000757">
    <property type="entry name" value="Beta-glucanase-like"/>
</dbReference>
<dbReference type="Gene3D" id="2.60.120.200">
    <property type="match status" value="1"/>
</dbReference>
<dbReference type="InterPro" id="IPR010713">
    <property type="entry name" value="XET_C"/>
</dbReference>
<keyword evidence="4 7" id="KW-0326">Glycosidase</keyword>
<dbReference type="Pfam" id="PF00722">
    <property type="entry name" value="Glyco_hydro_16"/>
    <property type="match status" value="1"/>
</dbReference>
<dbReference type="GO" id="GO:0071555">
    <property type="term" value="P:cell wall organization"/>
    <property type="evidence" value="ECO:0007669"/>
    <property type="project" value="UniProtKB-KW"/>
</dbReference>
<evidence type="ECO:0000256" key="4">
    <source>
        <dbReference type="ARBA" id="ARBA00023295"/>
    </source>
</evidence>
<evidence type="ECO:0000256" key="3">
    <source>
        <dbReference type="ARBA" id="ARBA00023157"/>
    </source>
</evidence>
<dbReference type="InterPro" id="IPR013320">
    <property type="entry name" value="ConA-like_dom_sf"/>
</dbReference>
<keyword evidence="7" id="KW-0732">Signal</keyword>
<dbReference type="InterPro" id="IPR008264">
    <property type="entry name" value="Beta_glucanase"/>
</dbReference>
<dbReference type="GO" id="GO:0004553">
    <property type="term" value="F:hydrolase activity, hydrolyzing O-glycosyl compounds"/>
    <property type="evidence" value="ECO:0007669"/>
    <property type="project" value="InterPro"/>
</dbReference>
<feature type="signal peptide" evidence="7">
    <location>
        <begin position="1"/>
        <end position="28"/>
    </location>
</feature>
<keyword evidence="3" id="KW-1015">Disulfide bond</keyword>
<accession>A0A843VRV8</accession>
<evidence type="ECO:0000259" key="8">
    <source>
        <dbReference type="PROSITE" id="PS51762"/>
    </source>
</evidence>
<comment type="subcellular location">
    <subcellularLocation>
        <location evidence="7">Secreted</location>
        <location evidence="7">Cell wall</location>
    </subcellularLocation>
    <subcellularLocation>
        <location evidence="7">Secreted</location>
        <location evidence="7">Extracellular space</location>
        <location evidence="7">Apoplast</location>
    </subcellularLocation>
</comment>
<dbReference type="EMBL" id="NMUH01002089">
    <property type="protein sequence ID" value="MQL97726.1"/>
    <property type="molecule type" value="Genomic_DNA"/>
</dbReference>
<dbReference type="EC" id="2.4.1.207" evidence="7"/>
<feature type="active site" description="Proton donor" evidence="5">
    <location>
        <position position="107"/>
    </location>
</feature>
<comment type="caution">
    <text evidence="9">The sequence shown here is derived from an EMBL/GenBank/DDBJ whole genome shotgun (WGS) entry which is preliminary data.</text>
</comment>
<proteinExistence type="inferred from homology"/>
<organism evidence="9 10">
    <name type="scientific">Colocasia esculenta</name>
    <name type="common">Wild taro</name>
    <name type="synonym">Arum esculentum</name>
    <dbReference type="NCBI Taxonomy" id="4460"/>
    <lineage>
        <taxon>Eukaryota</taxon>
        <taxon>Viridiplantae</taxon>
        <taxon>Streptophyta</taxon>
        <taxon>Embryophyta</taxon>
        <taxon>Tracheophyta</taxon>
        <taxon>Spermatophyta</taxon>
        <taxon>Magnoliopsida</taxon>
        <taxon>Liliopsida</taxon>
        <taxon>Araceae</taxon>
        <taxon>Aroideae</taxon>
        <taxon>Colocasieae</taxon>
        <taxon>Colocasia</taxon>
    </lineage>
</organism>
<dbReference type="FunFam" id="2.60.120.200:FF:000025">
    <property type="entry name" value="Xyloglucan endotransglucosylase/hydrolase"/>
    <property type="match status" value="1"/>
</dbReference>
<keyword evidence="7" id="KW-0052">Apoplast</keyword>
<evidence type="ECO:0000313" key="10">
    <source>
        <dbReference type="Proteomes" id="UP000652761"/>
    </source>
</evidence>
<dbReference type="AlphaFoldDB" id="A0A843VRV8"/>
<feature type="active site" description="Nucleophile" evidence="5">
    <location>
        <position position="103"/>
    </location>
</feature>
<feature type="chain" id="PRO_5033107291" description="Xyloglucan endotransglucosylase/hydrolase" evidence="7">
    <location>
        <begin position="29"/>
        <end position="296"/>
    </location>
</feature>
<sequence length="296" mass="33463">MGVVGVMRSWLCVCMVAVLLLLASPASCAGFDELFQPSWAADHVLYDGELVQLKLDNYTGCGFASKSKYLFGKTTAEIKLVPGDSAGTVTAFYMSSDGSNHHEFDFEFLGNTTGEPILVQTNVYVNGVGNREQRVGLWFDPTTDFHNYGILWNQKQVVFMVDETPIRVFENKEDRGLAFPKDQPMGVYSSIWNADDWATQGGRVKTDWSHAPFVTTYRNLQIDACEFGTAAWEEDVRRCSGDGEENGRQFWWQAPIMEELSVHQSHQLLWVRAHHLVYDYCADDARFPTTPPECER</sequence>
<dbReference type="PANTHER" id="PTHR31062">
    <property type="entry name" value="XYLOGLUCAN ENDOTRANSGLUCOSYLASE/HYDROLASE PROTEIN 8-RELATED"/>
    <property type="match status" value="1"/>
</dbReference>
<feature type="domain" description="GH16" evidence="8">
    <location>
        <begin position="29"/>
        <end position="217"/>
    </location>
</feature>
<reference evidence="9" key="1">
    <citation type="submission" date="2017-07" db="EMBL/GenBank/DDBJ databases">
        <title>Taro Niue Genome Assembly and Annotation.</title>
        <authorList>
            <person name="Atibalentja N."/>
            <person name="Keating K."/>
            <person name="Fields C.J."/>
        </authorList>
    </citation>
    <scope>NUCLEOTIDE SEQUENCE</scope>
    <source>
        <strain evidence="9">Niue_2</strain>
        <tissue evidence="9">Leaf</tissue>
    </source>
</reference>
<gene>
    <name evidence="9" type="ORF">Taro_030417</name>
</gene>
<dbReference type="InterPro" id="IPR044791">
    <property type="entry name" value="Beta-glucanase/XTH"/>
</dbReference>
<keyword evidence="1 7" id="KW-0808">Transferase</keyword>
<dbReference type="PIRSF" id="PIRSF005604">
    <property type="entry name" value="XET"/>
    <property type="match status" value="1"/>
</dbReference>
<keyword evidence="2 7" id="KW-0378">Hydrolase</keyword>
<comment type="similarity">
    <text evidence="7">Belongs to the glycosyl hydrolase 16 family.</text>
</comment>
<dbReference type="SMR" id="A0A843VRV8"/>
<evidence type="ECO:0000256" key="5">
    <source>
        <dbReference type="PIRSR" id="PIRSR005604-1"/>
    </source>
</evidence>
<dbReference type="GO" id="GO:0016762">
    <property type="term" value="F:xyloglucan:xyloglucosyl transferase activity"/>
    <property type="evidence" value="ECO:0007669"/>
    <property type="project" value="UniProtKB-EC"/>
</dbReference>
<dbReference type="InterPro" id="IPR016455">
    <property type="entry name" value="XTH"/>
</dbReference>
<feature type="glycosylation site" description="N-linked (GlcNAc...) asparagine" evidence="6">
    <location>
        <position position="111"/>
    </location>
</feature>
<dbReference type="PRINTS" id="PR00737">
    <property type="entry name" value="GLHYDRLASE16"/>
</dbReference>
<protein>
    <recommendedName>
        <fullName evidence="7">Xyloglucan endotransglucosylase/hydrolase</fullName>
        <ecNumber evidence="7">2.4.1.207</ecNumber>
    </recommendedName>
</protein>
<comment type="PTM">
    <text evidence="7">Contains at least one intrachain disulfide bond essential for its enzymatic activity.</text>
</comment>